<dbReference type="SUPFAM" id="SSF81383">
    <property type="entry name" value="F-box domain"/>
    <property type="match status" value="1"/>
</dbReference>
<organism evidence="2 3">
    <name type="scientific">Digitaria exilis</name>
    <dbReference type="NCBI Taxonomy" id="1010633"/>
    <lineage>
        <taxon>Eukaryota</taxon>
        <taxon>Viridiplantae</taxon>
        <taxon>Streptophyta</taxon>
        <taxon>Embryophyta</taxon>
        <taxon>Tracheophyta</taxon>
        <taxon>Spermatophyta</taxon>
        <taxon>Magnoliopsida</taxon>
        <taxon>Liliopsida</taxon>
        <taxon>Poales</taxon>
        <taxon>Poaceae</taxon>
        <taxon>PACMAD clade</taxon>
        <taxon>Panicoideae</taxon>
        <taxon>Panicodae</taxon>
        <taxon>Paniceae</taxon>
        <taxon>Anthephorinae</taxon>
        <taxon>Digitaria</taxon>
    </lineage>
</organism>
<feature type="domain" description="F-box" evidence="1">
    <location>
        <begin position="13"/>
        <end position="53"/>
    </location>
</feature>
<dbReference type="Gene3D" id="1.20.1280.50">
    <property type="match status" value="1"/>
</dbReference>
<reference evidence="2" key="1">
    <citation type="submission" date="2020-07" db="EMBL/GenBank/DDBJ databases">
        <title>Genome sequence and genetic diversity analysis of an under-domesticated orphan crop, white fonio (Digitaria exilis).</title>
        <authorList>
            <person name="Bennetzen J.L."/>
            <person name="Chen S."/>
            <person name="Ma X."/>
            <person name="Wang X."/>
            <person name="Yssel A.E.J."/>
            <person name="Chaluvadi S.R."/>
            <person name="Johnson M."/>
            <person name="Gangashetty P."/>
            <person name="Hamidou F."/>
            <person name="Sanogo M.D."/>
            <person name="Zwaenepoel A."/>
            <person name="Wallace J."/>
            <person name="Van De Peer Y."/>
            <person name="Van Deynze A."/>
        </authorList>
    </citation>
    <scope>NUCLEOTIDE SEQUENCE</scope>
    <source>
        <tissue evidence="2">Leaves</tissue>
    </source>
</reference>
<dbReference type="AlphaFoldDB" id="A0A835F266"/>
<evidence type="ECO:0000313" key="3">
    <source>
        <dbReference type="Proteomes" id="UP000636709"/>
    </source>
</evidence>
<evidence type="ECO:0000259" key="1">
    <source>
        <dbReference type="SMART" id="SM00256"/>
    </source>
</evidence>
<dbReference type="InterPro" id="IPR013187">
    <property type="entry name" value="F-box-assoc_dom_typ3"/>
</dbReference>
<dbReference type="PANTHER" id="PTHR31672">
    <property type="entry name" value="BNACNNG10540D PROTEIN"/>
    <property type="match status" value="1"/>
</dbReference>
<name>A0A835F266_9POAL</name>
<dbReference type="InterPro" id="IPR036047">
    <property type="entry name" value="F-box-like_dom_sf"/>
</dbReference>
<dbReference type="Proteomes" id="UP000636709">
    <property type="component" value="Unassembled WGS sequence"/>
</dbReference>
<evidence type="ECO:0000313" key="2">
    <source>
        <dbReference type="EMBL" id="KAF8725903.1"/>
    </source>
</evidence>
<proteinExistence type="predicted"/>
<dbReference type="InterPro" id="IPR017451">
    <property type="entry name" value="F-box-assoc_interact_dom"/>
</dbReference>
<dbReference type="SMART" id="SM00256">
    <property type="entry name" value="FBOX"/>
    <property type="match status" value="1"/>
</dbReference>
<sequence length="423" mass="47347">MLTTPSVACVDALRDDVLASILLRLPSTSVLRCRAVCRSWRCITTDRSFLAALTARRPIHILTYAEYAPRAVSATPLSGDDHHPTRLFYRTDRGTSRSMVPRSGDVLRSLDGLLVLRKRPGLFAICNPATRQLTHLPPLLPPEDRPLRFTAVACGFYSHAPSGEYRLLCHVEHKWVRYYSILSASGGGARRHGRRAPRLTHKSLTIHYSAPVLSRRGVLHWLVHPEAAYTGMMLAFDTASEEFRLMPRRPPERRRGDTSRKLVELDGELAMVVLRQQGASSPSSSSWSLAVWDLRGYGEAAEEVWTMRYRVELPPPTSLSVDTTDDIVEEWRWLLPVGDGTCMLIGQGWRRFKAILYDLEEKRIRGGKSSLPARNLSPLCLGRASCRMPSSTCLKAALKFPTSSSLMIKDAFFDRTVHADGGV</sequence>
<dbReference type="PANTHER" id="PTHR31672:SF2">
    <property type="entry name" value="F-BOX DOMAIN-CONTAINING PROTEIN"/>
    <property type="match status" value="1"/>
</dbReference>
<gene>
    <name evidence="2" type="ORF">HU200_020471</name>
</gene>
<protein>
    <recommendedName>
        <fullName evidence="1">F-box domain-containing protein</fullName>
    </recommendedName>
</protein>
<dbReference type="EMBL" id="JACEFO010001653">
    <property type="protein sequence ID" value="KAF8725903.1"/>
    <property type="molecule type" value="Genomic_DNA"/>
</dbReference>
<comment type="caution">
    <text evidence="2">The sequence shown here is derived from an EMBL/GenBank/DDBJ whole genome shotgun (WGS) entry which is preliminary data.</text>
</comment>
<dbReference type="Pfam" id="PF08268">
    <property type="entry name" value="FBA_3"/>
    <property type="match status" value="1"/>
</dbReference>
<dbReference type="NCBIfam" id="TIGR01640">
    <property type="entry name" value="F_box_assoc_1"/>
    <property type="match status" value="1"/>
</dbReference>
<keyword evidence="3" id="KW-1185">Reference proteome</keyword>
<dbReference type="InterPro" id="IPR050796">
    <property type="entry name" value="SCF_F-box_component"/>
</dbReference>
<dbReference type="Pfam" id="PF12937">
    <property type="entry name" value="F-box-like"/>
    <property type="match status" value="1"/>
</dbReference>
<accession>A0A835F266</accession>
<dbReference type="InterPro" id="IPR001810">
    <property type="entry name" value="F-box_dom"/>
</dbReference>